<comment type="caution">
    <text evidence="1">The sequence shown here is derived from an EMBL/GenBank/DDBJ whole genome shotgun (WGS) entry which is preliminary data.</text>
</comment>
<dbReference type="Pfam" id="PF04402">
    <property type="entry name" value="SIMPL"/>
    <property type="match status" value="1"/>
</dbReference>
<dbReference type="InterPro" id="IPR007497">
    <property type="entry name" value="SIMPL/DUF541"/>
</dbReference>
<dbReference type="Proteomes" id="UP001519342">
    <property type="component" value="Unassembled WGS sequence"/>
</dbReference>
<gene>
    <name evidence="1" type="ORF">J2Z76_003121</name>
</gene>
<evidence type="ECO:0000313" key="2">
    <source>
        <dbReference type="Proteomes" id="UP001519342"/>
    </source>
</evidence>
<dbReference type="PANTHER" id="PTHR34387:SF1">
    <property type="entry name" value="PERIPLASMIC IMMUNOGENIC PROTEIN"/>
    <property type="match status" value="1"/>
</dbReference>
<reference evidence="1 2" key="1">
    <citation type="submission" date="2021-03" db="EMBL/GenBank/DDBJ databases">
        <title>Genomic Encyclopedia of Type Strains, Phase IV (KMG-IV): sequencing the most valuable type-strain genomes for metagenomic binning, comparative biology and taxonomic classification.</title>
        <authorList>
            <person name="Goeker M."/>
        </authorList>
    </citation>
    <scope>NUCLEOTIDE SEQUENCE [LARGE SCALE GENOMIC DNA]</scope>
    <source>
        <strain evidence="1 2">DSM 24004</strain>
    </source>
</reference>
<dbReference type="PANTHER" id="PTHR34387">
    <property type="entry name" value="SLR1258 PROTEIN"/>
    <property type="match status" value="1"/>
</dbReference>
<accession>A0ABS4GHP9</accession>
<sequence>MNNYYHDNNLHKTMTLTGQGQVTLVPDTAVIHLGVQTNGENLVTIQSENAKTTQSIIQALQRMGISDVKTSQYTINKIYDYEDGKQIDRGYSVRNILEIRTNNLESVGKIIDTSVSLGANVVDLISFEVLNKEYYYQQALNLAIMNAIQKSESIARNLGLSTNPIPTRIVENSSLPIPRPYRRELASETPILPGNISIDASATIDFSY</sequence>
<dbReference type="Gene3D" id="3.30.110.170">
    <property type="entry name" value="Protein of unknown function (DUF541), domain 1"/>
    <property type="match status" value="1"/>
</dbReference>
<dbReference type="EMBL" id="JAGGKS010000011">
    <property type="protein sequence ID" value="MBP1927224.1"/>
    <property type="molecule type" value="Genomic_DNA"/>
</dbReference>
<organism evidence="1 2">
    <name type="scientific">Sedimentibacter acidaminivorans</name>
    <dbReference type="NCBI Taxonomy" id="913099"/>
    <lineage>
        <taxon>Bacteria</taxon>
        <taxon>Bacillati</taxon>
        <taxon>Bacillota</taxon>
        <taxon>Tissierellia</taxon>
        <taxon>Sedimentibacter</taxon>
    </lineage>
</organism>
<name>A0ABS4GHP9_9FIRM</name>
<evidence type="ECO:0000313" key="1">
    <source>
        <dbReference type="EMBL" id="MBP1927224.1"/>
    </source>
</evidence>
<proteinExistence type="predicted"/>
<dbReference type="RefSeq" id="WP_209512933.1">
    <property type="nucleotide sequence ID" value="NZ_JAGGKS010000011.1"/>
</dbReference>
<keyword evidence="2" id="KW-1185">Reference proteome</keyword>
<protein>
    <submittedName>
        <fullName evidence="1">Uncharacterized protein YggE</fullName>
    </submittedName>
</protein>
<dbReference type="InterPro" id="IPR052022">
    <property type="entry name" value="26kDa_periplasmic_antigen"/>
</dbReference>
<dbReference type="Gene3D" id="3.30.70.2970">
    <property type="entry name" value="Protein of unknown function (DUF541), domain 2"/>
    <property type="match status" value="1"/>
</dbReference>